<protein>
    <submittedName>
        <fullName evidence="3">HDOD domain-containing protein</fullName>
    </submittedName>
</protein>
<evidence type="ECO:0000313" key="4">
    <source>
        <dbReference type="Proteomes" id="UP001147830"/>
    </source>
</evidence>
<dbReference type="RefSeq" id="WP_260977224.1">
    <property type="nucleotide sequence ID" value="NZ_JAOANI010000028.1"/>
</dbReference>
<dbReference type="InterPro" id="IPR013976">
    <property type="entry name" value="HDOD"/>
</dbReference>
<dbReference type="PROSITE" id="PS51833">
    <property type="entry name" value="HDOD"/>
    <property type="match status" value="1"/>
</dbReference>
<organism evidence="3 4">
    <name type="scientific">Thalassolituus pacificus</name>
    <dbReference type="NCBI Taxonomy" id="2975440"/>
    <lineage>
        <taxon>Bacteria</taxon>
        <taxon>Pseudomonadati</taxon>
        <taxon>Pseudomonadota</taxon>
        <taxon>Gammaproteobacteria</taxon>
        <taxon>Oceanospirillales</taxon>
        <taxon>Oceanospirillaceae</taxon>
        <taxon>Thalassolituus</taxon>
    </lineage>
</organism>
<evidence type="ECO:0000259" key="2">
    <source>
        <dbReference type="PROSITE" id="PS51833"/>
    </source>
</evidence>
<feature type="region of interest" description="Disordered" evidence="1">
    <location>
        <begin position="331"/>
        <end position="351"/>
    </location>
</feature>
<sequence>MTHLSIAKPPAELWQTLAACHDFPILEESRQRIRQQMHNRSVSFEDLAGSIERDPALCLHLLRLSVERHPGCNEQISGAASCLSLLGMQELVRLIKNLPVVSADTEDSRQQLYRRALLTAQLAGNLAAEWATVKGNPSVNYARWSATLTSAPLWLALLHYQPAQNWLHLLTNGTELAKASRLIFDHTLSSIHKLNNALYLPVMATAVFQKKNWPTPAEWRVLRHHDPRDLDNQRPLIHHCQQPAMISLMANSLAWHWHIAPDSRRSKRWQALVSHWLGKPEPMLQPELRQLQVATTHQQHDGIATGLQLLLSPQPAIQEYPWIEAAAQAPASTTPEKAPHRARAPVVEESNERHLDEKYMKKLLRQLQQEPDSFGDWHYLMRGMLKGVCEGIGLASACIALLNKDKTQLKVFYVEGMSEQAPMRRFVVDMRKPSLFNKLLEKQASLLLTAENRQRFLQHLPAATSELIPQQTMMMSIDAGAAPIGLVMGFAAEHQPNLSTAEYIGFKNLCQVTSQSLAALRANTEKRAAKERRAAGKPGRS</sequence>
<reference evidence="3" key="1">
    <citation type="journal article" date="2022" name="Front. Microbiol.">
        <title>Genome-based taxonomic rearrangement of Oceanobacter-related bacteria including the description of Thalassolituus hydrocarbonoclasticus sp. nov. and Thalassolituus pacificus sp. nov. and emended description of the genus Thalassolituus.</title>
        <authorList>
            <person name="Dong C."/>
            <person name="Wei L."/>
            <person name="Wang J."/>
            <person name="Lai Q."/>
            <person name="Huang Z."/>
            <person name="Shao Z."/>
        </authorList>
    </citation>
    <scope>NUCLEOTIDE SEQUENCE</scope>
    <source>
        <strain evidence="3">59MF3M-4</strain>
    </source>
</reference>
<dbReference type="Pfam" id="PF08668">
    <property type="entry name" value="HDOD"/>
    <property type="match status" value="1"/>
</dbReference>
<evidence type="ECO:0000256" key="1">
    <source>
        <dbReference type="SAM" id="MobiDB-lite"/>
    </source>
</evidence>
<gene>
    <name evidence="3" type="ORF">NYR02_15300</name>
</gene>
<feature type="domain" description="HDOD" evidence="2">
    <location>
        <begin position="23"/>
        <end position="227"/>
    </location>
</feature>
<keyword evidence="4" id="KW-1185">Reference proteome</keyword>
<comment type="caution">
    <text evidence="3">The sequence shown here is derived from an EMBL/GenBank/DDBJ whole genome shotgun (WGS) entry which is preliminary data.</text>
</comment>
<accession>A0A9X2WHC1</accession>
<reference evidence="3" key="2">
    <citation type="submission" date="2022-08" db="EMBL/GenBank/DDBJ databases">
        <authorList>
            <person name="Dong C."/>
        </authorList>
    </citation>
    <scope>NUCLEOTIDE SEQUENCE</scope>
    <source>
        <strain evidence="3">59MF3M-4</strain>
    </source>
</reference>
<name>A0A9X2WHC1_9GAMM</name>
<dbReference type="AlphaFoldDB" id="A0A9X2WHC1"/>
<dbReference type="EMBL" id="JAOANI010000028">
    <property type="protein sequence ID" value="MCT7360388.1"/>
    <property type="molecule type" value="Genomic_DNA"/>
</dbReference>
<dbReference type="Proteomes" id="UP001147830">
    <property type="component" value="Unassembled WGS sequence"/>
</dbReference>
<evidence type="ECO:0000313" key="3">
    <source>
        <dbReference type="EMBL" id="MCT7360388.1"/>
    </source>
</evidence>
<dbReference type="Gene3D" id="1.10.3210.10">
    <property type="entry name" value="Hypothetical protein af1432"/>
    <property type="match status" value="1"/>
</dbReference>
<proteinExistence type="predicted"/>
<dbReference type="SUPFAM" id="SSF109604">
    <property type="entry name" value="HD-domain/PDEase-like"/>
    <property type="match status" value="1"/>
</dbReference>